<evidence type="ECO:0000313" key="4">
    <source>
        <dbReference type="Proteomes" id="UP000011863"/>
    </source>
</evidence>
<accession>A0A6C7ED47</accession>
<evidence type="ECO:0000313" key="3">
    <source>
        <dbReference type="EMBL" id="BAN03922.1"/>
    </source>
</evidence>
<dbReference type="PANTHER" id="PTHR43329">
    <property type="entry name" value="EPOXIDE HYDROLASE"/>
    <property type="match status" value="1"/>
</dbReference>
<dbReference type="Gene3D" id="3.40.50.1820">
    <property type="entry name" value="alpha/beta hydrolase"/>
    <property type="match status" value="1"/>
</dbReference>
<dbReference type="InterPro" id="IPR000639">
    <property type="entry name" value="Epox_hydrolase-like"/>
</dbReference>
<dbReference type="Pfam" id="PF00561">
    <property type="entry name" value="Abhydrolase_1"/>
    <property type="match status" value="1"/>
</dbReference>
<dbReference type="OrthoDB" id="2987348at2"/>
<feature type="domain" description="AB hydrolase-1" evidence="2">
    <location>
        <begin position="26"/>
        <end position="264"/>
    </location>
</feature>
<dbReference type="EMBL" id="AP012057">
    <property type="protein sequence ID" value="BAN03922.1"/>
    <property type="molecule type" value="Genomic_DNA"/>
</dbReference>
<protein>
    <submittedName>
        <fullName evidence="3">Putative hydrolase</fullName>
    </submittedName>
</protein>
<dbReference type="Proteomes" id="UP000011863">
    <property type="component" value="Chromosome"/>
</dbReference>
<dbReference type="PRINTS" id="PR00412">
    <property type="entry name" value="EPOXHYDRLASE"/>
</dbReference>
<dbReference type="InterPro" id="IPR029058">
    <property type="entry name" value="AB_hydrolase_fold"/>
</dbReference>
<dbReference type="SUPFAM" id="SSF53474">
    <property type="entry name" value="alpha/beta-Hydrolases"/>
    <property type="match status" value="1"/>
</dbReference>
<organism evidence="3 4">
    <name type="scientific">Ilumatobacter coccineus (strain NBRC 103263 / KCTC 29153 / YM16-304)</name>
    <dbReference type="NCBI Taxonomy" id="1313172"/>
    <lineage>
        <taxon>Bacteria</taxon>
        <taxon>Bacillati</taxon>
        <taxon>Actinomycetota</taxon>
        <taxon>Acidimicrobiia</taxon>
        <taxon>Acidimicrobiales</taxon>
        <taxon>Ilumatobacteraceae</taxon>
        <taxon>Ilumatobacter</taxon>
    </lineage>
</organism>
<reference evidence="3 4" key="1">
    <citation type="journal article" date="2013" name="Int. J. Syst. Evol. Microbiol.">
        <title>Ilumatobacter nonamiense sp. nov. and Ilumatobacter coccineum sp. nov., isolated from seashore sand.</title>
        <authorList>
            <person name="Matsumoto A."/>
            <person name="Kasai H."/>
            <person name="Matsuo Y."/>
            <person name="Shizuri Y."/>
            <person name="Ichikawa N."/>
            <person name="Fujita N."/>
            <person name="Omura S."/>
            <person name="Takahashi Y."/>
        </authorList>
    </citation>
    <scope>NUCLEOTIDE SEQUENCE [LARGE SCALE GENOMIC DNA]</scope>
    <source>
        <strain evidence="4">NBRC 103263 / KCTC 29153 / YM16-304</strain>
    </source>
</reference>
<proteinExistence type="predicted"/>
<dbReference type="KEGG" id="aym:YM304_36080"/>
<dbReference type="AlphaFoldDB" id="A0A6C7ED47"/>
<name>A0A6C7ED47_ILUCY</name>
<dbReference type="RefSeq" id="WP_015443169.1">
    <property type="nucleotide sequence ID" value="NC_020520.1"/>
</dbReference>
<gene>
    <name evidence="3" type="ORF">YM304_36080</name>
</gene>
<keyword evidence="4" id="KW-1185">Reference proteome</keyword>
<dbReference type="GO" id="GO:0016787">
    <property type="term" value="F:hydrolase activity"/>
    <property type="evidence" value="ECO:0007669"/>
    <property type="project" value="UniProtKB-KW"/>
</dbReference>
<keyword evidence="1 3" id="KW-0378">Hydrolase</keyword>
<dbReference type="InterPro" id="IPR000073">
    <property type="entry name" value="AB_hydrolase_1"/>
</dbReference>
<evidence type="ECO:0000256" key="1">
    <source>
        <dbReference type="ARBA" id="ARBA00022801"/>
    </source>
</evidence>
<sequence>MTSTLEFTTITSDGAAHRVAELGTGPAVVLIHGFPDTPMSWEHTARQVADLGFRAVVPYLRGYHPDTIIEGRGYGRAETGADVIGLLDALDIERATLVGHDFGASLVWNALGLAPERVDGVVPIAIPHPSTLKPSPGFIWMARHFINFKVPGALGRMQRNDFAYLDRLYERWSPSWSGAEQAAAVARAKEAFGDERVAREVVERYKDVRPEKSSAATGSIPTRALLVAGSDDFGGDLAPYRRSVELFAEPSSLFVAEGAGHWPHRERSDEFDQALAEFLAAT</sequence>
<evidence type="ECO:0000259" key="2">
    <source>
        <dbReference type="Pfam" id="PF00561"/>
    </source>
</evidence>